<reference evidence="3 4" key="1">
    <citation type="submission" date="2019-02" db="EMBL/GenBank/DDBJ databases">
        <authorList>
            <person name="Sun L."/>
            <person name="Pan D."/>
            <person name="Wu X."/>
        </authorList>
    </citation>
    <scope>NUCLEOTIDE SEQUENCE [LARGE SCALE GENOMIC DNA]</scope>
    <source>
        <strain evidence="3 4">JW-1</strain>
    </source>
</reference>
<feature type="compositionally biased region" description="Basic and acidic residues" evidence="1">
    <location>
        <begin position="104"/>
        <end position="125"/>
    </location>
</feature>
<name>A0A4P6KBB7_9MICO</name>
<dbReference type="Proteomes" id="UP000289260">
    <property type="component" value="Chromosome"/>
</dbReference>
<protein>
    <submittedName>
        <fullName evidence="3">DUF3099 domain-containing protein</fullName>
    </submittedName>
</protein>
<gene>
    <name evidence="3" type="ORF">EVS81_01010</name>
</gene>
<evidence type="ECO:0000256" key="2">
    <source>
        <dbReference type="SAM" id="Phobius"/>
    </source>
</evidence>
<dbReference type="AlphaFoldDB" id="A0A4P6KBB7"/>
<proteinExistence type="predicted"/>
<evidence type="ECO:0000313" key="3">
    <source>
        <dbReference type="EMBL" id="QBE47585.1"/>
    </source>
</evidence>
<keyword evidence="4" id="KW-1185">Reference proteome</keyword>
<dbReference type="KEGG" id="ltr:EVS81_01010"/>
<dbReference type="Pfam" id="PF11298">
    <property type="entry name" value="DUF3099"/>
    <property type="match status" value="1"/>
</dbReference>
<feature type="region of interest" description="Disordered" evidence="1">
    <location>
        <begin position="74"/>
        <end position="125"/>
    </location>
</feature>
<dbReference type="InterPro" id="IPR021449">
    <property type="entry name" value="DUF3099"/>
</dbReference>
<feature type="transmembrane region" description="Helical" evidence="2">
    <location>
        <begin position="24"/>
        <end position="42"/>
    </location>
</feature>
<dbReference type="RefSeq" id="WP_130108743.1">
    <property type="nucleotide sequence ID" value="NZ_CP035806.1"/>
</dbReference>
<dbReference type="OrthoDB" id="4229919at2"/>
<keyword evidence="2" id="KW-0812">Transmembrane</keyword>
<feature type="transmembrane region" description="Helical" evidence="2">
    <location>
        <begin position="48"/>
        <end position="69"/>
    </location>
</feature>
<evidence type="ECO:0000313" key="4">
    <source>
        <dbReference type="Proteomes" id="UP000289260"/>
    </source>
</evidence>
<keyword evidence="2" id="KW-1133">Transmembrane helix</keyword>
<organism evidence="3 4">
    <name type="scientific">Leucobacter triazinivorans</name>
    <dbReference type="NCBI Taxonomy" id="1784719"/>
    <lineage>
        <taxon>Bacteria</taxon>
        <taxon>Bacillati</taxon>
        <taxon>Actinomycetota</taxon>
        <taxon>Actinomycetes</taxon>
        <taxon>Micrococcales</taxon>
        <taxon>Microbacteriaceae</taxon>
        <taxon>Leucobacter</taxon>
    </lineage>
</organism>
<sequence length="125" mass="13202">MAKSYSVTSAGVNPADDRAHRMRMYFIAMSLRVACVASLFWVRGWWVLLAAAGAVILPWFAVMVGNAVAHNGGEAPDAPAPLQIEGAADEPTSDAGTLIVVDVEPERRTRPDGFRPHDDAAGGAA</sequence>
<keyword evidence="2" id="KW-0472">Membrane</keyword>
<accession>A0A4P6KBB7</accession>
<dbReference type="EMBL" id="CP035806">
    <property type="protein sequence ID" value="QBE47585.1"/>
    <property type="molecule type" value="Genomic_DNA"/>
</dbReference>
<evidence type="ECO:0000256" key="1">
    <source>
        <dbReference type="SAM" id="MobiDB-lite"/>
    </source>
</evidence>